<comment type="function">
    <text evidence="7">Catalyzes the addition of an amino acid to the nucleotide precursor UDP-N-acetylmuramoyl-L-alanyl-D-glutamate (UMAG) in the biosynthesis of bacterial cell-wall peptidoglycan.</text>
</comment>
<keyword evidence="4 7" id="KW-0573">Peptidoglycan synthesis</keyword>
<protein>
    <recommendedName>
        <fullName evidence="7">UDP-N-acetylmuramyl-tripeptide synthetase</fullName>
        <ecNumber evidence="7">6.3.2.-</ecNumber>
    </recommendedName>
    <alternativeName>
        <fullName evidence="7">UDP-MurNAc-tripeptide synthetase</fullName>
    </alternativeName>
</protein>
<dbReference type="NCBIfam" id="TIGR01085">
    <property type="entry name" value="murE"/>
    <property type="match status" value="1"/>
</dbReference>
<keyword evidence="6 7" id="KW-0961">Cell wall biogenesis/degradation</keyword>
<feature type="domain" description="Mur ligase C-terminal" evidence="10">
    <location>
        <begin position="373"/>
        <end position="507"/>
    </location>
</feature>
<keyword evidence="7" id="KW-0067">ATP-binding</keyword>
<gene>
    <name evidence="7" type="primary">murE</name>
    <name evidence="12" type="ORF">ACFOHL_04985</name>
</gene>
<feature type="domain" description="Mur ligase central" evidence="11">
    <location>
        <begin position="133"/>
        <end position="350"/>
    </location>
</feature>
<dbReference type="Gene3D" id="3.40.1190.10">
    <property type="entry name" value="Mur-like, catalytic domain"/>
    <property type="match status" value="1"/>
</dbReference>
<evidence type="ECO:0000256" key="2">
    <source>
        <dbReference type="ARBA" id="ARBA00022618"/>
    </source>
</evidence>
<feature type="domain" description="Mur ligase N-terminal catalytic" evidence="9">
    <location>
        <begin position="33"/>
        <end position="80"/>
    </location>
</feature>
<dbReference type="EC" id="6.3.2.-" evidence="7"/>
<proteinExistence type="inferred from homology"/>
<feature type="modified residue" description="N6-carboxylysine" evidence="7">
    <location>
        <position position="250"/>
    </location>
</feature>
<evidence type="ECO:0000256" key="6">
    <source>
        <dbReference type="ARBA" id="ARBA00023316"/>
    </source>
</evidence>
<keyword evidence="7" id="KW-0963">Cytoplasm</keyword>
<comment type="caution">
    <text evidence="12">The sequence shown here is derived from an EMBL/GenBank/DDBJ whole genome shotgun (WGS) entry which is preliminary data.</text>
</comment>
<name>A0ABV7FKX5_9ALTE</name>
<dbReference type="InterPro" id="IPR036615">
    <property type="entry name" value="Mur_ligase_C_dom_sf"/>
</dbReference>
<evidence type="ECO:0000313" key="12">
    <source>
        <dbReference type="EMBL" id="MFC3120962.1"/>
    </source>
</evidence>
<dbReference type="InterPro" id="IPR005761">
    <property type="entry name" value="UDP-N-AcMur-Glu-dNH2Pim_ligase"/>
</dbReference>
<evidence type="ECO:0000256" key="7">
    <source>
        <dbReference type="HAMAP-Rule" id="MF_00208"/>
    </source>
</evidence>
<keyword evidence="3 7" id="KW-0133">Cell shape</keyword>
<comment type="similarity">
    <text evidence="1 7">Belongs to the MurCDEF family. MurE subfamily.</text>
</comment>
<dbReference type="Pfam" id="PF08245">
    <property type="entry name" value="Mur_ligase_M"/>
    <property type="match status" value="1"/>
</dbReference>
<feature type="binding site" evidence="7">
    <location>
        <position position="40"/>
    </location>
    <ligand>
        <name>UDP-N-acetyl-alpha-D-muramoyl-L-alanyl-D-glutamate</name>
        <dbReference type="ChEBI" id="CHEBI:83900"/>
    </ligand>
</feature>
<dbReference type="SUPFAM" id="SSF63418">
    <property type="entry name" value="MurE/MurF N-terminal domain"/>
    <property type="match status" value="1"/>
</dbReference>
<evidence type="ECO:0000256" key="1">
    <source>
        <dbReference type="ARBA" id="ARBA00005898"/>
    </source>
</evidence>
<keyword evidence="7" id="KW-0547">Nucleotide-binding</keyword>
<feature type="binding site" evidence="7">
    <location>
        <position position="182"/>
    </location>
    <ligand>
        <name>UDP-N-acetyl-alpha-D-muramoyl-L-alanyl-D-glutamate</name>
        <dbReference type="ChEBI" id="CHEBI:83900"/>
    </ligand>
</feature>
<dbReference type="NCBIfam" id="NF001126">
    <property type="entry name" value="PRK00139.1-4"/>
    <property type="match status" value="1"/>
</dbReference>
<dbReference type="InterPro" id="IPR004101">
    <property type="entry name" value="Mur_ligase_C"/>
</dbReference>
<evidence type="ECO:0000259" key="9">
    <source>
        <dbReference type="Pfam" id="PF01225"/>
    </source>
</evidence>
<dbReference type="Pfam" id="PF01225">
    <property type="entry name" value="Mur_ligase"/>
    <property type="match status" value="1"/>
</dbReference>
<keyword evidence="7 12" id="KW-0436">Ligase</keyword>
<dbReference type="PANTHER" id="PTHR23135">
    <property type="entry name" value="MUR LIGASE FAMILY MEMBER"/>
    <property type="match status" value="1"/>
</dbReference>
<evidence type="ECO:0000256" key="3">
    <source>
        <dbReference type="ARBA" id="ARBA00022960"/>
    </source>
</evidence>
<dbReference type="PANTHER" id="PTHR23135:SF4">
    <property type="entry name" value="UDP-N-ACETYLMURAMOYL-L-ALANYL-D-GLUTAMATE--2,6-DIAMINOPIMELATE LIGASE MURE HOMOLOG, CHLOROPLASTIC"/>
    <property type="match status" value="1"/>
</dbReference>
<evidence type="ECO:0000313" key="13">
    <source>
        <dbReference type="Proteomes" id="UP001595478"/>
    </source>
</evidence>
<comment type="cofactor">
    <cofactor evidence="7">
        <name>Mg(2+)</name>
        <dbReference type="ChEBI" id="CHEBI:18420"/>
    </cofactor>
</comment>
<dbReference type="InterPro" id="IPR035911">
    <property type="entry name" value="MurE/MurF_N"/>
</dbReference>
<keyword evidence="13" id="KW-1185">Reference proteome</keyword>
<feature type="binding site" evidence="7">
    <location>
        <position position="216"/>
    </location>
    <ligand>
        <name>UDP-N-acetyl-alpha-D-muramoyl-L-alanyl-D-glutamate</name>
        <dbReference type="ChEBI" id="CHEBI:83900"/>
    </ligand>
</feature>
<evidence type="ECO:0000256" key="4">
    <source>
        <dbReference type="ARBA" id="ARBA00022984"/>
    </source>
</evidence>
<comment type="pathway">
    <text evidence="7 8">Cell wall biogenesis; peptidoglycan biosynthesis.</text>
</comment>
<organism evidence="12 13">
    <name type="scientific">Agaribacter flavus</name>
    <dbReference type="NCBI Taxonomy" id="1902781"/>
    <lineage>
        <taxon>Bacteria</taxon>
        <taxon>Pseudomonadati</taxon>
        <taxon>Pseudomonadota</taxon>
        <taxon>Gammaproteobacteria</taxon>
        <taxon>Alteromonadales</taxon>
        <taxon>Alteromonadaceae</taxon>
        <taxon>Agaribacter</taxon>
    </lineage>
</organism>
<comment type="subcellular location">
    <subcellularLocation>
        <location evidence="7 8">Cytoplasm</location>
    </subcellularLocation>
</comment>
<evidence type="ECO:0000256" key="8">
    <source>
        <dbReference type="RuleBase" id="RU004135"/>
    </source>
</evidence>
<dbReference type="GO" id="GO:0008765">
    <property type="term" value="F:UDP-N-acetylmuramoylalanyl-D-glutamate-2,6-diaminopimelate ligase activity"/>
    <property type="evidence" value="ECO:0007669"/>
    <property type="project" value="UniProtKB-EC"/>
</dbReference>
<comment type="PTM">
    <text evidence="7">Carboxylation is probably crucial for Mg(2+) binding and, consequently, for the gamma-phosphate positioning of ATP.</text>
</comment>
<dbReference type="SUPFAM" id="SSF53244">
    <property type="entry name" value="MurD-like peptide ligases, peptide-binding domain"/>
    <property type="match status" value="1"/>
</dbReference>
<keyword evidence="7" id="KW-0460">Magnesium</keyword>
<dbReference type="HAMAP" id="MF_00208">
    <property type="entry name" value="MurE"/>
    <property type="match status" value="1"/>
</dbReference>
<dbReference type="Pfam" id="PF02875">
    <property type="entry name" value="Mur_ligase_C"/>
    <property type="match status" value="1"/>
</dbReference>
<dbReference type="EMBL" id="JBHRSW010000006">
    <property type="protein sequence ID" value="MFC3120962.1"/>
    <property type="molecule type" value="Genomic_DNA"/>
</dbReference>
<evidence type="ECO:0000256" key="5">
    <source>
        <dbReference type="ARBA" id="ARBA00023306"/>
    </source>
</evidence>
<feature type="binding site" evidence="7">
    <location>
        <position position="210"/>
    </location>
    <ligand>
        <name>UDP-N-acetyl-alpha-D-muramoyl-L-alanyl-D-glutamate</name>
        <dbReference type="ChEBI" id="CHEBI:83900"/>
    </ligand>
</feature>
<dbReference type="SUPFAM" id="SSF53623">
    <property type="entry name" value="MurD-like peptide ligases, catalytic domain"/>
    <property type="match status" value="1"/>
</dbReference>
<dbReference type="Proteomes" id="UP001595478">
    <property type="component" value="Unassembled WGS sequence"/>
</dbReference>
<dbReference type="InterPro" id="IPR013221">
    <property type="entry name" value="Mur_ligase_cen"/>
</dbReference>
<evidence type="ECO:0000259" key="10">
    <source>
        <dbReference type="Pfam" id="PF02875"/>
    </source>
</evidence>
<comment type="caution">
    <text evidence="7">Lacks conserved residue(s) required for the propagation of feature annotation.</text>
</comment>
<reference evidence="13" key="1">
    <citation type="journal article" date="2019" name="Int. J. Syst. Evol. Microbiol.">
        <title>The Global Catalogue of Microorganisms (GCM) 10K type strain sequencing project: providing services to taxonomists for standard genome sequencing and annotation.</title>
        <authorList>
            <consortium name="The Broad Institute Genomics Platform"/>
            <consortium name="The Broad Institute Genome Sequencing Center for Infectious Disease"/>
            <person name="Wu L."/>
            <person name="Ma J."/>
        </authorList>
    </citation>
    <scope>NUCLEOTIDE SEQUENCE [LARGE SCALE GENOMIC DNA]</scope>
    <source>
        <strain evidence="13">KCTC 52473</strain>
    </source>
</reference>
<evidence type="ECO:0000259" key="11">
    <source>
        <dbReference type="Pfam" id="PF08245"/>
    </source>
</evidence>
<feature type="binding site" evidence="7">
    <location>
        <begin position="183"/>
        <end position="184"/>
    </location>
    <ligand>
        <name>UDP-N-acetyl-alpha-D-muramoyl-L-alanyl-D-glutamate</name>
        <dbReference type="ChEBI" id="CHEBI:83900"/>
    </ligand>
</feature>
<dbReference type="Gene3D" id="3.40.1390.10">
    <property type="entry name" value="MurE/MurF, N-terminal domain"/>
    <property type="match status" value="1"/>
</dbReference>
<dbReference type="InterPro" id="IPR036565">
    <property type="entry name" value="Mur-like_cat_sf"/>
</dbReference>
<keyword evidence="5 7" id="KW-0131">Cell cycle</keyword>
<sequence length="535" mass="57843">MLCAKVDTSQVLLAISHLGFSLSEEEQLLLSAIEGFTADSRQASPSIAFLALQGVSRHGREFIEQAKALGTVLIIEDSSESDADTNSKQMLITSTPADKQVLHLSVVNLAGKLSSFFATLYPQLDGFKQIVAVTGTNGKTSVASFYAQLAASIIGKAASIGTLGTLTYDNDGEERCVQEAENTTPERVSLLNQLAWLAEQGYCYVAIEASSHGIEQGRLTGLPIDTAIFTNLSQDHLDYHGSMQAYGAAKRALLNNTHIQNVIVNFDDPESALWQQSLQSQQRLSGFTLLPNAAKDSLSSCMQRVFSVSNTQYLSDGLYFSLFESAQAYSIHLGLIGDFNIANYLAAIAAFRAASVDMEAIALASPRLKGAKGRMEIMASHHAQVIVDFAHTPDALKQALQASRKHTKGSLWVVFGCGGNRDKEKRPLMGSIAVQFADKVILTQDNSRFEKPEDIVEDVLSGIAEGETKDQSAAAGKVISILDRCEAVKYALSSAQVGDVVLIAGKGHENYLDIQGKKITYDERAFVQQLAEEYI</sequence>
<dbReference type="Gene3D" id="3.90.190.20">
    <property type="entry name" value="Mur ligase, C-terminal domain"/>
    <property type="match status" value="1"/>
</dbReference>
<feature type="binding site" evidence="7">
    <location>
        <position position="218"/>
    </location>
    <ligand>
        <name>UDP-N-acetyl-alpha-D-muramoyl-L-alanyl-D-glutamate</name>
        <dbReference type="ChEBI" id="CHEBI:83900"/>
    </ligand>
</feature>
<dbReference type="InterPro" id="IPR000713">
    <property type="entry name" value="Mur_ligase_N"/>
</dbReference>
<keyword evidence="2 7" id="KW-0132">Cell division</keyword>
<accession>A0ABV7FKX5</accession>
<dbReference type="RefSeq" id="WP_376919100.1">
    <property type="nucleotide sequence ID" value="NZ_JBHRSW010000006.1"/>
</dbReference>
<feature type="binding site" evidence="7">
    <location>
        <begin position="135"/>
        <end position="141"/>
    </location>
    <ligand>
        <name>ATP</name>
        <dbReference type="ChEBI" id="CHEBI:30616"/>
    </ligand>
</feature>